<dbReference type="STRING" id="698492.A0A0E9NSQ7"/>
<dbReference type="Pfam" id="PF10528">
    <property type="entry name" value="GLEYA"/>
    <property type="match status" value="1"/>
</dbReference>
<evidence type="ECO:0000256" key="1">
    <source>
        <dbReference type="SAM" id="MobiDB-lite"/>
    </source>
</evidence>
<dbReference type="InterPro" id="IPR037524">
    <property type="entry name" value="PA14/GLEYA"/>
</dbReference>
<feature type="region of interest" description="Disordered" evidence="1">
    <location>
        <begin position="257"/>
        <end position="331"/>
    </location>
</feature>
<evidence type="ECO:0000259" key="2">
    <source>
        <dbReference type="PROSITE" id="PS51820"/>
    </source>
</evidence>
<feature type="compositionally biased region" description="Low complexity" evidence="1">
    <location>
        <begin position="258"/>
        <end position="270"/>
    </location>
</feature>
<accession>A0A0E9NSQ7</accession>
<evidence type="ECO:0000313" key="3">
    <source>
        <dbReference type="EMBL" id="GAO52475.1"/>
    </source>
</evidence>
<comment type="caution">
    <text evidence="3">The sequence shown here is derived from an EMBL/GenBank/DDBJ whole genome shotgun (WGS) entry which is preliminary data.</text>
</comment>
<dbReference type="EMBL" id="BACD03000070">
    <property type="protein sequence ID" value="GAO52475.1"/>
    <property type="molecule type" value="Genomic_DNA"/>
</dbReference>
<name>A0A0E9NSQ7_SAICN</name>
<gene>
    <name evidence="3" type="ORF">G7K_6550-t1</name>
</gene>
<dbReference type="Proteomes" id="UP000033140">
    <property type="component" value="Unassembled WGS sequence"/>
</dbReference>
<protein>
    <recommendedName>
        <fullName evidence="2">PA14 domain-containing protein</fullName>
    </recommendedName>
</protein>
<organism evidence="3 4">
    <name type="scientific">Saitoella complicata (strain BCRC 22490 / CBS 7301 / JCM 7358 / NBRC 10748 / NRRL Y-17804)</name>
    <dbReference type="NCBI Taxonomy" id="698492"/>
    <lineage>
        <taxon>Eukaryota</taxon>
        <taxon>Fungi</taxon>
        <taxon>Dikarya</taxon>
        <taxon>Ascomycota</taxon>
        <taxon>Taphrinomycotina</taxon>
        <taxon>Taphrinomycotina incertae sedis</taxon>
        <taxon>Saitoella</taxon>
    </lineage>
</organism>
<feature type="compositionally biased region" description="Low complexity" evidence="1">
    <location>
        <begin position="277"/>
        <end position="288"/>
    </location>
</feature>
<reference evidence="3 4" key="2">
    <citation type="journal article" date="2014" name="J. Gen. Appl. Microbiol.">
        <title>The early diverging ascomycetous budding yeast Saitoella complicata has three histone deacetylases belonging to the Clr6, Hos2, and Rpd3 lineages.</title>
        <authorList>
            <person name="Nishida H."/>
            <person name="Matsumoto T."/>
            <person name="Kondo S."/>
            <person name="Hamamoto M."/>
            <person name="Yoshikawa H."/>
        </authorList>
    </citation>
    <scope>NUCLEOTIDE SEQUENCE [LARGE SCALE GENOMIC DNA]</scope>
    <source>
        <strain evidence="3 4">NRRL Y-17804</strain>
    </source>
</reference>
<dbReference type="AlphaFoldDB" id="A0A0E9NSQ7"/>
<dbReference type="SUPFAM" id="SSF56988">
    <property type="entry name" value="Anthrax protective antigen"/>
    <property type="match status" value="1"/>
</dbReference>
<sequence length="971" mass="101881">MKGRKLSDLDSCLTFTEDPNSTKHPTLSTAVAALRLVKSDRSPQHPRQPHPFKYSGAATTTFISSVPTRIMFKHILSFLVGLALAESTSALAVNRTYVNTTSTLHLNDANPATISTVLTTIIDSVPAVHAAAVQAANVDNAAAGSVFGAAPVAAVNPNTGVLNAAHDTCQGATTVTITAPGSISTVWLTAPAAGTMVLVPMVDLEIEMELPGTTVEGVINDPTGVAEAYSAESVGGGGFASDGSSSGLNGVTAGLAASSGTQSGSPSGPGVVDNNSDAESAESGSAADPQAGRGQTSPSSATEGSGGSGSTTGQGSDAQSPAAAGGSSTRTITKVAAPQLSTITRTRTFTSTFGNYTTVLTTTTVVTTEVPAPTSTNAYGNNGTVSTNTTIVTPGVPAPTSTNAYGNNGTDSTNTTIVTPGVPAATPVPNGLAVLQAMRQADGGAFTSLCQSYLGNVTVASAATVTSVATVTKWGTHWVPVNSTVTYNVSVPVNTTTSTWTTDVVTSTEYSSAWTTTTATSSWTYNAQIRAVKRAAETARSTPPAAVFQSVAATSSAAVSSMCSAAVERLTYTSWSILTETRTDMANRTATSTTHFSTSVPTLIAYTDSTIVVTLTEMSTTLTTATQTATTTSWVTETIYPAPDLTCGNQGLEFAIQEHRYENTDASYSAFNVEDFKTVQPWYTGTTTFLGFENGDTYSYSLYGAPARNTDYIALNHRGYLFARQTGTYTFITPDSDDITIFWLGPQAFSGYTRQNANILQPYNFEGADSHVTAQIDLVEGQYYPFRILYGNGQGNAQFAFNVYAPDGSLIISRDTSKAASPYLVQFSCDGITAPTYPAFGFESLHLNIDSELKRFSMYTGMEEKDVVQVPLRSPIQLERRPMTVECVDQRSSIPSLHVFPRSPVFQSTLSSLSERAPEEILKLMNVKVVVLITGWSLQYVVQTKIPRRSFNADHLPAICLGKLSAALQAP</sequence>
<proteinExistence type="predicted"/>
<dbReference type="InterPro" id="IPR018871">
    <property type="entry name" value="GLEYA_adhesin_domain"/>
</dbReference>
<reference evidence="3 4" key="1">
    <citation type="journal article" date="2011" name="J. Gen. Appl. Microbiol.">
        <title>Draft genome sequencing of the enigmatic yeast Saitoella complicata.</title>
        <authorList>
            <person name="Nishida H."/>
            <person name="Hamamoto M."/>
            <person name="Sugiyama J."/>
        </authorList>
    </citation>
    <scope>NUCLEOTIDE SEQUENCE [LARGE SCALE GENOMIC DNA]</scope>
    <source>
        <strain evidence="3 4">NRRL Y-17804</strain>
    </source>
</reference>
<reference evidence="3 4" key="3">
    <citation type="journal article" date="2015" name="Genome Announc.">
        <title>Draft Genome Sequence of the Archiascomycetous Yeast Saitoella complicata.</title>
        <authorList>
            <person name="Yamauchi K."/>
            <person name="Kondo S."/>
            <person name="Hamamoto M."/>
            <person name="Takahashi Y."/>
            <person name="Ogura Y."/>
            <person name="Hayashi T."/>
            <person name="Nishida H."/>
        </authorList>
    </citation>
    <scope>NUCLEOTIDE SEQUENCE [LARGE SCALE GENOMIC DNA]</scope>
    <source>
        <strain evidence="3 4">NRRL Y-17804</strain>
    </source>
</reference>
<dbReference type="PROSITE" id="PS51820">
    <property type="entry name" value="PA14"/>
    <property type="match status" value="1"/>
</dbReference>
<evidence type="ECO:0000313" key="4">
    <source>
        <dbReference type="Proteomes" id="UP000033140"/>
    </source>
</evidence>
<feature type="domain" description="PA14" evidence="2">
    <location>
        <begin position="661"/>
        <end position="817"/>
    </location>
</feature>
<keyword evidence="4" id="KW-1185">Reference proteome</keyword>
<dbReference type="Gene3D" id="2.60.120.1560">
    <property type="match status" value="1"/>
</dbReference>